<dbReference type="InterPro" id="IPR003439">
    <property type="entry name" value="ABC_transporter-like_ATP-bd"/>
</dbReference>
<organism evidence="6 7">
    <name type="scientific">Clostridium homopropionicum DSM 5847</name>
    <dbReference type="NCBI Taxonomy" id="1121318"/>
    <lineage>
        <taxon>Bacteria</taxon>
        <taxon>Bacillati</taxon>
        <taxon>Bacillota</taxon>
        <taxon>Clostridia</taxon>
        <taxon>Eubacteriales</taxon>
        <taxon>Clostridiaceae</taxon>
        <taxon>Clostridium</taxon>
    </lineage>
</organism>
<evidence type="ECO:0000256" key="4">
    <source>
        <dbReference type="ARBA" id="ARBA00022840"/>
    </source>
</evidence>
<evidence type="ECO:0000256" key="3">
    <source>
        <dbReference type="ARBA" id="ARBA00022741"/>
    </source>
</evidence>
<keyword evidence="3" id="KW-0547">Nucleotide-binding</keyword>
<feature type="domain" description="ABC transporter" evidence="5">
    <location>
        <begin position="4"/>
        <end position="244"/>
    </location>
</feature>
<comment type="similarity">
    <text evidence="1">Belongs to the ABC transporter superfamily.</text>
</comment>
<sequence length="253" mass="28687">MSSLKVKDLCKTYIINKIQNNVLRNLNFEIKVGEMVAIMGPSGSGKSTLLYTVSGMDHLTAGTVDYFGKEISTLTSNEMSDLRLDEMGFIFQQMHMLKNLSIYDNIILPAYQSKKGKDREAINDRARELMHKLGISEIAQNDTNEVSGGQLQRACICRSLINSPKMIFADEPTGALNQQNSREVMKELNRINQDGTTIMLVTHDMKVAAKCDRIMYIEDGSIKGEIDLGKFIEENSFKERERKVNNWLMEMGW</sequence>
<gene>
    <name evidence="6" type="primary">lolD</name>
    <name evidence="6" type="ORF">CLHOM_12470</name>
</gene>
<name>A0A0L6ZBJ4_9CLOT</name>
<dbReference type="STRING" id="36844.SAMN04488501_12520"/>
<dbReference type="PANTHER" id="PTHR42798:SF7">
    <property type="entry name" value="ALPHA-D-RIBOSE 1-METHYLPHOSPHONATE 5-TRIPHOSPHATE SYNTHASE SUBUNIT PHNL"/>
    <property type="match status" value="1"/>
</dbReference>
<dbReference type="RefSeq" id="WP_052220825.1">
    <property type="nucleotide sequence ID" value="NZ_LHUR01000016.1"/>
</dbReference>
<dbReference type="GO" id="GO:0016887">
    <property type="term" value="F:ATP hydrolysis activity"/>
    <property type="evidence" value="ECO:0007669"/>
    <property type="project" value="InterPro"/>
</dbReference>
<dbReference type="Pfam" id="PF00005">
    <property type="entry name" value="ABC_tran"/>
    <property type="match status" value="1"/>
</dbReference>
<evidence type="ECO:0000313" key="6">
    <source>
        <dbReference type="EMBL" id="KOA20335.1"/>
    </source>
</evidence>
<dbReference type="Gene3D" id="3.40.50.300">
    <property type="entry name" value="P-loop containing nucleotide triphosphate hydrolases"/>
    <property type="match status" value="1"/>
</dbReference>
<dbReference type="EMBL" id="LHUR01000016">
    <property type="protein sequence ID" value="KOA20335.1"/>
    <property type="molecule type" value="Genomic_DNA"/>
</dbReference>
<reference evidence="7" key="1">
    <citation type="submission" date="2015-08" db="EMBL/GenBank/DDBJ databases">
        <title>Genome sequence of the strict anaerobe Clostridium homopropionicum LuHBu1 (DSM 5847T).</title>
        <authorList>
            <person name="Poehlein A."/>
            <person name="Beck M."/>
            <person name="Schiel-Bengelsdorf B."/>
            <person name="Bengelsdorf F.R."/>
            <person name="Daniel R."/>
            <person name="Duerre P."/>
        </authorList>
    </citation>
    <scope>NUCLEOTIDE SEQUENCE [LARGE SCALE GENOMIC DNA]</scope>
    <source>
        <strain evidence="7">DSM 5847</strain>
    </source>
</reference>
<dbReference type="InterPro" id="IPR027417">
    <property type="entry name" value="P-loop_NTPase"/>
</dbReference>
<dbReference type="InterPro" id="IPR017911">
    <property type="entry name" value="MacB-like_ATP-bd"/>
</dbReference>
<dbReference type="Proteomes" id="UP000037043">
    <property type="component" value="Unassembled WGS sequence"/>
</dbReference>
<evidence type="ECO:0000256" key="2">
    <source>
        <dbReference type="ARBA" id="ARBA00022448"/>
    </source>
</evidence>
<comment type="caution">
    <text evidence="6">The sequence shown here is derived from an EMBL/GenBank/DDBJ whole genome shotgun (WGS) entry which is preliminary data.</text>
</comment>
<dbReference type="SMART" id="SM00382">
    <property type="entry name" value="AAA"/>
    <property type="match status" value="1"/>
</dbReference>
<keyword evidence="6" id="KW-0378">Hydrolase</keyword>
<dbReference type="GO" id="GO:0005524">
    <property type="term" value="F:ATP binding"/>
    <property type="evidence" value="ECO:0007669"/>
    <property type="project" value="UniProtKB-KW"/>
</dbReference>
<dbReference type="PROSITE" id="PS00211">
    <property type="entry name" value="ABC_TRANSPORTER_1"/>
    <property type="match status" value="1"/>
</dbReference>
<dbReference type="PROSITE" id="PS50893">
    <property type="entry name" value="ABC_TRANSPORTER_2"/>
    <property type="match status" value="1"/>
</dbReference>
<dbReference type="PANTHER" id="PTHR42798">
    <property type="entry name" value="LIPOPROTEIN-RELEASING SYSTEM ATP-BINDING PROTEIN LOLD"/>
    <property type="match status" value="1"/>
</dbReference>
<dbReference type="GO" id="GO:0022857">
    <property type="term" value="F:transmembrane transporter activity"/>
    <property type="evidence" value="ECO:0007669"/>
    <property type="project" value="UniProtKB-ARBA"/>
</dbReference>
<keyword evidence="7" id="KW-1185">Reference proteome</keyword>
<dbReference type="PATRIC" id="fig|1121318.3.peg.1260"/>
<dbReference type="InterPro" id="IPR003593">
    <property type="entry name" value="AAA+_ATPase"/>
</dbReference>
<dbReference type="SUPFAM" id="SSF52540">
    <property type="entry name" value="P-loop containing nucleoside triphosphate hydrolases"/>
    <property type="match status" value="1"/>
</dbReference>
<protein>
    <submittedName>
        <fullName evidence="6">Lipoprotein-releasing system ATP-binding protein LolD</fullName>
        <ecNumber evidence="6">3.6.3.-</ecNumber>
    </submittedName>
</protein>
<evidence type="ECO:0000256" key="1">
    <source>
        <dbReference type="ARBA" id="ARBA00005417"/>
    </source>
</evidence>
<proteinExistence type="inferred from homology"/>
<dbReference type="EC" id="3.6.3.-" evidence="6"/>
<keyword evidence="2" id="KW-0813">Transport</keyword>
<dbReference type="InterPro" id="IPR017871">
    <property type="entry name" value="ABC_transporter-like_CS"/>
</dbReference>
<keyword evidence="4 6" id="KW-0067">ATP-binding</keyword>
<dbReference type="GO" id="GO:0098796">
    <property type="term" value="C:membrane protein complex"/>
    <property type="evidence" value="ECO:0007669"/>
    <property type="project" value="UniProtKB-ARBA"/>
</dbReference>
<dbReference type="AlphaFoldDB" id="A0A0L6ZBJ4"/>
<accession>A0A0L6ZBJ4</accession>
<evidence type="ECO:0000313" key="7">
    <source>
        <dbReference type="Proteomes" id="UP000037043"/>
    </source>
</evidence>
<evidence type="ECO:0000259" key="5">
    <source>
        <dbReference type="PROSITE" id="PS50893"/>
    </source>
</evidence>
<keyword evidence="6" id="KW-0449">Lipoprotein</keyword>
<dbReference type="FunFam" id="3.40.50.300:FF:000032">
    <property type="entry name" value="Export ABC transporter ATP-binding protein"/>
    <property type="match status" value="1"/>
</dbReference>
<dbReference type="CDD" id="cd03255">
    <property type="entry name" value="ABC_MJ0796_LolCDE_FtsE"/>
    <property type="match status" value="1"/>
</dbReference>